<evidence type="ECO:0000313" key="3">
    <source>
        <dbReference type="Proteomes" id="UP000238348"/>
    </source>
</evidence>
<accession>A0A2L0F0D0</accession>
<dbReference type="EMBL" id="CP012673">
    <property type="protein sequence ID" value="AUX45001.1"/>
    <property type="molecule type" value="Genomic_DNA"/>
</dbReference>
<dbReference type="PROSITE" id="PS51186">
    <property type="entry name" value="GNAT"/>
    <property type="match status" value="1"/>
</dbReference>
<name>A0A2L0F0D0_SORCE</name>
<organism evidence="2 3">
    <name type="scientific">Sorangium cellulosum</name>
    <name type="common">Polyangium cellulosum</name>
    <dbReference type="NCBI Taxonomy" id="56"/>
    <lineage>
        <taxon>Bacteria</taxon>
        <taxon>Pseudomonadati</taxon>
        <taxon>Myxococcota</taxon>
        <taxon>Polyangia</taxon>
        <taxon>Polyangiales</taxon>
        <taxon>Polyangiaceae</taxon>
        <taxon>Sorangium</taxon>
    </lineage>
</organism>
<keyword evidence="2" id="KW-0808">Transferase</keyword>
<evidence type="ECO:0000313" key="2">
    <source>
        <dbReference type="EMBL" id="AUX45001.1"/>
    </source>
</evidence>
<dbReference type="InterPro" id="IPR051531">
    <property type="entry name" value="N-acetyltransferase"/>
</dbReference>
<dbReference type="OrthoDB" id="9804153at2"/>
<dbReference type="PANTHER" id="PTHR43792">
    <property type="entry name" value="GNAT FAMILY, PUTATIVE (AFU_ORTHOLOGUE AFUA_3G00765)-RELATED-RELATED"/>
    <property type="match status" value="1"/>
</dbReference>
<dbReference type="Proteomes" id="UP000238348">
    <property type="component" value="Chromosome"/>
</dbReference>
<feature type="domain" description="N-acetyltransferase" evidence="1">
    <location>
        <begin position="16"/>
        <end position="172"/>
    </location>
</feature>
<reference evidence="2 3" key="1">
    <citation type="submission" date="2015-09" db="EMBL/GenBank/DDBJ databases">
        <title>Sorangium comparison.</title>
        <authorList>
            <person name="Zaburannyi N."/>
            <person name="Bunk B."/>
            <person name="Overmann J."/>
            <person name="Mueller R."/>
        </authorList>
    </citation>
    <scope>NUCLEOTIDE SEQUENCE [LARGE SCALE GENOMIC DNA]</scope>
    <source>
        <strain evidence="2 3">So ce26</strain>
    </source>
</reference>
<dbReference type="SUPFAM" id="SSF55729">
    <property type="entry name" value="Acyl-CoA N-acyltransferases (Nat)"/>
    <property type="match status" value="1"/>
</dbReference>
<dbReference type="InterPro" id="IPR000182">
    <property type="entry name" value="GNAT_dom"/>
</dbReference>
<dbReference type="InterPro" id="IPR016181">
    <property type="entry name" value="Acyl_CoA_acyltransferase"/>
</dbReference>
<dbReference type="Gene3D" id="3.40.630.30">
    <property type="match status" value="1"/>
</dbReference>
<evidence type="ECO:0000259" key="1">
    <source>
        <dbReference type="PROSITE" id="PS51186"/>
    </source>
</evidence>
<dbReference type="Pfam" id="PF13302">
    <property type="entry name" value="Acetyltransf_3"/>
    <property type="match status" value="1"/>
</dbReference>
<dbReference type="PANTHER" id="PTHR43792:SF9">
    <property type="entry name" value="RIBOSOMAL-PROTEIN-ALANINE ACETYLTRANSFERASE"/>
    <property type="match status" value="1"/>
</dbReference>
<protein>
    <submittedName>
        <fullName evidence="2">GNAT family acetyltransferase</fullName>
    </submittedName>
</protein>
<gene>
    <name evidence="2" type="ORF">SOCE26_064800</name>
</gene>
<dbReference type="AlphaFoldDB" id="A0A2L0F0D0"/>
<dbReference type="GO" id="GO:0008999">
    <property type="term" value="F:protein-N-terminal-alanine acetyltransferase activity"/>
    <property type="evidence" value="ECO:0007669"/>
    <property type="project" value="TreeGrafter"/>
</dbReference>
<dbReference type="CDD" id="cd04301">
    <property type="entry name" value="NAT_SF"/>
    <property type="match status" value="1"/>
</dbReference>
<proteinExistence type="predicted"/>
<dbReference type="GO" id="GO:0005737">
    <property type="term" value="C:cytoplasm"/>
    <property type="evidence" value="ECO:0007669"/>
    <property type="project" value="TreeGrafter"/>
</dbReference>
<sequence length="188" mass="21182">MAVSFDPFPVLETQRLRLRAITSGDAESIFRIQSDPEVTRYFGRPGDGALADSERRVAEIEKGVRENTSIRWGVTLRDGGEIIGSVGFWRWNKPHRWAEVGYDLLPAFWNQGIMSEAVRAVVSFGFASMDLHRVEAQLDPENRASARLLERLGFARDGLLRENWYYEGKFTDTAVYGLLRRDAAGAAA</sequence>